<dbReference type="AlphaFoldDB" id="A0A6A7AMV7"/>
<dbReference type="Proteomes" id="UP000799423">
    <property type="component" value="Unassembled WGS sequence"/>
</dbReference>
<protein>
    <submittedName>
        <fullName evidence="1">Uncharacterized protein</fullName>
    </submittedName>
</protein>
<name>A0A6A7AMV7_9PLEO</name>
<accession>A0A6A7AMV7</accession>
<proteinExistence type="predicted"/>
<organism evidence="1 2">
    <name type="scientific">Plenodomus tracheiphilus IPT5</name>
    <dbReference type="NCBI Taxonomy" id="1408161"/>
    <lineage>
        <taxon>Eukaryota</taxon>
        <taxon>Fungi</taxon>
        <taxon>Dikarya</taxon>
        <taxon>Ascomycota</taxon>
        <taxon>Pezizomycotina</taxon>
        <taxon>Dothideomycetes</taxon>
        <taxon>Pleosporomycetidae</taxon>
        <taxon>Pleosporales</taxon>
        <taxon>Pleosporineae</taxon>
        <taxon>Leptosphaeriaceae</taxon>
        <taxon>Plenodomus</taxon>
    </lineage>
</organism>
<evidence type="ECO:0000313" key="2">
    <source>
        <dbReference type="Proteomes" id="UP000799423"/>
    </source>
</evidence>
<sequence length="282" mass="31494">MSTPSAINSNSFAALCDGIDTTIQDQPFRPSGSVLRARRRTLFGAQLPSSAVGNVFADLYSADGQSMTFCSLSDLQRVAGTTDLPLDFPEEITYPQTVELNFPWCIGAPGQQRDVHFAMALSNQLMATPSTSRLDPGPADLLACTFTGICRRKTTEYDVAYAVDRALRDISTTPIFKHPKVWMMPVKEEHVLDNGDMEQVWYPWQVCGNCIAVRAKVRCSLWYQALQIHEPLAIYKVKPGQESPLDVYAWFSTVRDSFLSKDIGYYGLWECRDGEKRLVADA</sequence>
<reference evidence="1" key="1">
    <citation type="submission" date="2020-01" db="EMBL/GenBank/DDBJ databases">
        <authorList>
            <consortium name="DOE Joint Genome Institute"/>
            <person name="Haridas S."/>
            <person name="Albert R."/>
            <person name="Binder M."/>
            <person name="Bloem J."/>
            <person name="Labutti K."/>
            <person name="Salamov A."/>
            <person name="Andreopoulos B."/>
            <person name="Baker S.E."/>
            <person name="Barry K."/>
            <person name="Bills G."/>
            <person name="Bluhm B.H."/>
            <person name="Cannon C."/>
            <person name="Castanera R."/>
            <person name="Culley D.E."/>
            <person name="Daum C."/>
            <person name="Ezra D."/>
            <person name="Gonzalez J.B."/>
            <person name="Henrissat B."/>
            <person name="Kuo A."/>
            <person name="Liang C."/>
            <person name="Lipzen A."/>
            <person name="Lutzoni F."/>
            <person name="Magnuson J."/>
            <person name="Mondo S."/>
            <person name="Nolan M."/>
            <person name="Ohm R."/>
            <person name="Pangilinan J."/>
            <person name="Park H.-J."/>
            <person name="Ramirez L."/>
            <person name="Alfaro M."/>
            <person name="Sun H."/>
            <person name="Tritt A."/>
            <person name="Yoshinaga Y."/>
            <person name="Zwiers L.-H."/>
            <person name="Turgeon B.G."/>
            <person name="Goodwin S.B."/>
            <person name="Spatafora J.W."/>
            <person name="Crous P.W."/>
            <person name="Grigoriev I.V."/>
        </authorList>
    </citation>
    <scope>NUCLEOTIDE SEQUENCE</scope>
    <source>
        <strain evidence="1">IPT5</strain>
    </source>
</reference>
<keyword evidence="2" id="KW-1185">Reference proteome</keyword>
<gene>
    <name evidence="1" type="ORF">T440DRAFT_484115</name>
</gene>
<evidence type="ECO:0000313" key="1">
    <source>
        <dbReference type="EMBL" id="KAF2844530.1"/>
    </source>
</evidence>
<dbReference type="EMBL" id="MU006374">
    <property type="protein sequence ID" value="KAF2844530.1"/>
    <property type="molecule type" value="Genomic_DNA"/>
</dbReference>
<dbReference type="OrthoDB" id="3770257at2759"/>